<evidence type="ECO:0000313" key="11">
    <source>
        <dbReference type="EMBL" id="KAF6032561.1"/>
    </source>
</evidence>
<keyword evidence="5" id="KW-0805">Transcription regulation</keyword>
<sequence>MLEAKAHLDSLDAKHKVLDEIVARGKLEKVKEEVSDEEENSDEEEEEDMELFVYCVTCGHEIRQRNAFKHMERCFVKIERDMSFAGSFKSMIGGDTICDHYNASTKSYCKRLKVICAEHAKDPKIADDEICGCPLVKDVFTDKGELCKAAKKQCVDHFRWERLRRAEVDADKVRQWMKIDELFERERTIRAAMANRAGLLSLLLHKTVDHEALQAQAAKAMTPVKPDIHTQGPRPTVMPKAGRDLSQQLAAGNEEGIPLTVSSLSPHHNMDSTEQRAEPLIPQVVTSLHSSPTTSFTTTTSNSVTKPRLVIQSVSNTSNSLNPSRMSSQIVTGSVLPAGRTAILPPNTEKKLVVTTSMPSSNRVVVTAANGTRVQLKGAALISSASQSDVKILPSTLRPLQTRMVIQSPTQSTTRPLAPRIITTPGANPLPNRNIKAVSATISISKSAPSSAALPSQIVSSSASVSKVTSPALQLIRSATPAANPSSSSSKVVDPKQLIGKVVSQSSTGKLLVSGSNVPIIVTLRQPSQDEQLKQTTSVSPAAAHRQSSVTSIEQLAAAVSKPAMAATQAAVSSNQSIEHNYTTKS</sequence>
<dbReference type="GO" id="GO:0048188">
    <property type="term" value="C:Set1C/COMPASS complex"/>
    <property type="evidence" value="ECO:0007669"/>
    <property type="project" value="InterPro"/>
</dbReference>
<dbReference type="GO" id="GO:0003677">
    <property type="term" value="F:DNA binding"/>
    <property type="evidence" value="ECO:0007669"/>
    <property type="project" value="UniProtKB-KW"/>
</dbReference>
<dbReference type="GO" id="GO:0008270">
    <property type="term" value="F:zinc ion binding"/>
    <property type="evidence" value="ECO:0007669"/>
    <property type="project" value="UniProtKB-KW"/>
</dbReference>
<keyword evidence="12" id="KW-1185">Reference proteome</keyword>
<evidence type="ECO:0000256" key="8">
    <source>
        <dbReference type="ARBA" id="ARBA00023242"/>
    </source>
</evidence>
<evidence type="ECO:0000256" key="1">
    <source>
        <dbReference type="ARBA" id="ARBA00004123"/>
    </source>
</evidence>
<protein>
    <recommendedName>
        <fullName evidence="9">CXXC-type zinc finger protein 1</fullName>
    </recommendedName>
</protein>
<keyword evidence="2" id="KW-0479">Metal-binding</keyword>
<evidence type="ECO:0000256" key="9">
    <source>
        <dbReference type="ARBA" id="ARBA00023828"/>
    </source>
</evidence>
<dbReference type="AlphaFoldDB" id="A0A7J7K3K7"/>
<keyword evidence="3" id="KW-0863">Zinc-finger</keyword>
<comment type="caution">
    <text evidence="11">The sequence shown here is derived from an EMBL/GenBank/DDBJ whole genome shotgun (WGS) entry which is preliminary data.</text>
</comment>
<evidence type="ECO:0000259" key="10">
    <source>
        <dbReference type="Pfam" id="PF12269"/>
    </source>
</evidence>
<evidence type="ECO:0000256" key="7">
    <source>
        <dbReference type="ARBA" id="ARBA00023163"/>
    </source>
</evidence>
<proteinExistence type="predicted"/>
<feature type="domain" description="CpG binding protein C-terminal" evidence="10">
    <location>
        <begin position="3"/>
        <end position="203"/>
    </location>
</feature>
<dbReference type="EMBL" id="VXIV02001497">
    <property type="protein sequence ID" value="KAF6032561.1"/>
    <property type="molecule type" value="Genomic_DNA"/>
</dbReference>
<dbReference type="Pfam" id="PF12269">
    <property type="entry name" value="CpG_bind_C"/>
    <property type="match status" value="1"/>
</dbReference>
<evidence type="ECO:0000256" key="4">
    <source>
        <dbReference type="ARBA" id="ARBA00022833"/>
    </source>
</evidence>
<keyword evidence="4" id="KW-0862">Zinc</keyword>
<dbReference type="OrthoDB" id="419183at2759"/>
<evidence type="ECO:0000256" key="5">
    <source>
        <dbReference type="ARBA" id="ARBA00023015"/>
    </source>
</evidence>
<comment type="subcellular location">
    <subcellularLocation>
        <location evidence="1">Nucleus</location>
    </subcellularLocation>
</comment>
<keyword evidence="8" id="KW-0539">Nucleus</keyword>
<dbReference type="Proteomes" id="UP000593567">
    <property type="component" value="Unassembled WGS sequence"/>
</dbReference>
<dbReference type="PANTHER" id="PTHR46174:SF1">
    <property type="entry name" value="CXXC-TYPE ZINC FINGER PROTEIN 1"/>
    <property type="match status" value="1"/>
</dbReference>
<dbReference type="GO" id="GO:0045893">
    <property type="term" value="P:positive regulation of DNA-templated transcription"/>
    <property type="evidence" value="ECO:0007669"/>
    <property type="project" value="TreeGrafter"/>
</dbReference>
<gene>
    <name evidence="11" type="ORF">EB796_009162</name>
</gene>
<evidence type="ECO:0000256" key="2">
    <source>
        <dbReference type="ARBA" id="ARBA00022723"/>
    </source>
</evidence>
<keyword evidence="7" id="KW-0804">Transcription</keyword>
<accession>A0A7J7K3K7</accession>
<dbReference type="InterPro" id="IPR022056">
    <property type="entry name" value="CpG-bd_C"/>
</dbReference>
<dbReference type="InterPro" id="IPR037869">
    <property type="entry name" value="Spp1/CFP1"/>
</dbReference>
<dbReference type="PANTHER" id="PTHR46174">
    <property type="entry name" value="CXXC-TYPE ZINC FINGER PROTEIN 1"/>
    <property type="match status" value="1"/>
</dbReference>
<evidence type="ECO:0000256" key="3">
    <source>
        <dbReference type="ARBA" id="ARBA00022771"/>
    </source>
</evidence>
<keyword evidence="6" id="KW-0238">DNA-binding</keyword>
<name>A0A7J7K3K7_BUGNE</name>
<evidence type="ECO:0000256" key="6">
    <source>
        <dbReference type="ARBA" id="ARBA00023125"/>
    </source>
</evidence>
<reference evidence="11" key="1">
    <citation type="submission" date="2020-06" db="EMBL/GenBank/DDBJ databases">
        <title>Draft genome of Bugula neritina, a colonial animal packing powerful symbionts and potential medicines.</title>
        <authorList>
            <person name="Rayko M."/>
        </authorList>
    </citation>
    <scope>NUCLEOTIDE SEQUENCE [LARGE SCALE GENOMIC DNA]</scope>
    <source>
        <strain evidence="11">Kwan_BN1</strain>
    </source>
</reference>
<evidence type="ECO:0000313" key="12">
    <source>
        <dbReference type="Proteomes" id="UP000593567"/>
    </source>
</evidence>
<organism evidence="11 12">
    <name type="scientific">Bugula neritina</name>
    <name type="common">Brown bryozoan</name>
    <name type="synonym">Sertularia neritina</name>
    <dbReference type="NCBI Taxonomy" id="10212"/>
    <lineage>
        <taxon>Eukaryota</taxon>
        <taxon>Metazoa</taxon>
        <taxon>Spiralia</taxon>
        <taxon>Lophotrochozoa</taxon>
        <taxon>Bryozoa</taxon>
        <taxon>Gymnolaemata</taxon>
        <taxon>Cheilostomatida</taxon>
        <taxon>Flustrina</taxon>
        <taxon>Buguloidea</taxon>
        <taxon>Bugulidae</taxon>
        <taxon>Bugula</taxon>
    </lineage>
</organism>